<keyword evidence="3" id="KW-1185">Reference proteome</keyword>
<dbReference type="InterPro" id="IPR029069">
    <property type="entry name" value="HotDog_dom_sf"/>
</dbReference>
<dbReference type="InterPro" id="IPR039375">
    <property type="entry name" value="NodN-like"/>
</dbReference>
<sequence>MSKVVINSHKEFEAYIGEELGVSDYLKIEQERVNAFAEATIDHQWIHIDEEKAKSEGAFGGTIAHGYLTVSLLPYLWEQIAEINNIKMMINYGIEKLKFNQPVLVGSEVRLRVKLSSLADLRGITKCQLNVKLEIKDNPKPAFTGEFIFLYHFNS</sequence>
<dbReference type="CDD" id="cd03450">
    <property type="entry name" value="NodN"/>
    <property type="match status" value="1"/>
</dbReference>
<comment type="caution">
    <text evidence="2">The sequence shown here is derived from an EMBL/GenBank/DDBJ whole genome shotgun (WGS) entry which is preliminary data.</text>
</comment>
<dbReference type="PANTHER" id="PTHR42993:SF1">
    <property type="entry name" value="MAOC-LIKE DEHYDRATASE DOMAIN-CONTAINING PROTEIN"/>
    <property type="match status" value="1"/>
</dbReference>
<reference evidence="2 3" key="1">
    <citation type="submission" date="2016-01" db="EMBL/GenBank/DDBJ databases">
        <title>Genome sequencing of Roseivirga spongicola UST030701-084.</title>
        <authorList>
            <person name="Selvaratnam C."/>
            <person name="Thevarajoo S."/>
            <person name="Goh K.M."/>
            <person name="Ee R."/>
            <person name="Chan K.-G."/>
            <person name="Chong C.S."/>
        </authorList>
    </citation>
    <scope>NUCLEOTIDE SEQUENCE [LARGE SCALE GENOMIC DNA]</scope>
    <source>
        <strain evidence="2 3">UST030701-084</strain>
    </source>
</reference>
<dbReference type="RefSeq" id="WP_068221701.1">
    <property type="nucleotide sequence ID" value="NZ_CP139724.1"/>
</dbReference>
<organism evidence="2 3">
    <name type="scientific">Roseivirga spongicola</name>
    <dbReference type="NCBI Taxonomy" id="333140"/>
    <lineage>
        <taxon>Bacteria</taxon>
        <taxon>Pseudomonadati</taxon>
        <taxon>Bacteroidota</taxon>
        <taxon>Cytophagia</taxon>
        <taxon>Cytophagales</taxon>
        <taxon>Roseivirgaceae</taxon>
        <taxon>Roseivirga</taxon>
    </lineage>
</organism>
<dbReference type="Pfam" id="PF01575">
    <property type="entry name" value="MaoC_dehydratas"/>
    <property type="match status" value="1"/>
</dbReference>
<evidence type="ECO:0000313" key="2">
    <source>
        <dbReference type="EMBL" id="KYG73412.1"/>
    </source>
</evidence>
<feature type="domain" description="MaoC-like" evidence="1">
    <location>
        <begin position="12"/>
        <end position="129"/>
    </location>
</feature>
<dbReference type="InterPro" id="IPR002539">
    <property type="entry name" value="MaoC-like_dom"/>
</dbReference>
<gene>
    <name evidence="2" type="ORF">AWW68_11975</name>
</gene>
<protein>
    <submittedName>
        <fullName evidence="2">Acyl dehydratase</fullName>
    </submittedName>
</protein>
<proteinExistence type="predicted"/>
<dbReference type="Gene3D" id="3.10.129.10">
    <property type="entry name" value="Hotdog Thioesterase"/>
    <property type="match status" value="1"/>
</dbReference>
<dbReference type="PANTHER" id="PTHR42993">
    <property type="entry name" value="MAOC-LIKE DEHYDRATASE DOMAIN-CONTAINING PROTEIN"/>
    <property type="match status" value="1"/>
</dbReference>
<dbReference type="STRING" id="333140.AWW68_11975"/>
<dbReference type="Proteomes" id="UP000075606">
    <property type="component" value="Unassembled WGS sequence"/>
</dbReference>
<dbReference type="SUPFAM" id="SSF54637">
    <property type="entry name" value="Thioesterase/thiol ester dehydrase-isomerase"/>
    <property type="match status" value="1"/>
</dbReference>
<dbReference type="EMBL" id="LRPC01000028">
    <property type="protein sequence ID" value="KYG73412.1"/>
    <property type="molecule type" value="Genomic_DNA"/>
</dbReference>
<accession>A0A150X485</accession>
<evidence type="ECO:0000313" key="3">
    <source>
        <dbReference type="Proteomes" id="UP000075606"/>
    </source>
</evidence>
<evidence type="ECO:0000259" key="1">
    <source>
        <dbReference type="Pfam" id="PF01575"/>
    </source>
</evidence>
<dbReference type="AlphaFoldDB" id="A0A150X485"/>
<dbReference type="OrthoDB" id="9801735at2"/>
<name>A0A150X485_9BACT</name>